<dbReference type="Proteomes" id="UP000075809">
    <property type="component" value="Unassembled WGS sequence"/>
</dbReference>
<accession>A0A151WGE4</accession>
<dbReference type="InterPro" id="IPR005312">
    <property type="entry name" value="DUF1759"/>
</dbReference>
<dbReference type="AlphaFoldDB" id="A0A151WGE4"/>
<dbReference type="EMBL" id="KQ983177">
    <property type="protein sequence ID" value="KYQ46894.1"/>
    <property type="molecule type" value="Genomic_DNA"/>
</dbReference>
<evidence type="ECO:0000313" key="2">
    <source>
        <dbReference type="Proteomes" id="UP000075809"/>
    </source>
</evidence>
<protein>
    <submittedName>
        <fullName evidence="1">Uncharacterized protein</fullName>
    </submittedName>
</protein>
<proteinExistence type="predicted"/>
<sequence length="160" mass="18777">FKDAFTQRVHKKNLLAIQIFQLLQDLLKDKALKVIAALEASDANYAITWELMKKRYENTRLIINTHLKGLFELAPVAKSNHANLRNLVDEVRIHIRSLQPLKLPVQHWDAVIIYLITNKFDSAMREEWEMEISPKQTDQLPELEEIMAFLEKRCNAQNDR</sequence>
<reference evidence="1 2" key="1">
    <citation type="submission" date="2015-09" db="EMBL/GenBank/DDBJ databases">
        <title>Trachymyrmex zeteki WGS genome.</title>
        <authorList>
            <person name="Nygaard S."/>
            <person name="Hu H."/>
            <person name="Boomsma J."/>
            <person name="Zhang G."/>
        </authorList>
    </citation>
    <scope>NUCLEOTIDE SEQUENCE [LARGE SCALE GENOMIC DNA]</scope>
    <source>
        <strain evidence="1">Tzet28-1</strain>
        <tissue evidence="1">Whole body</tissue>
    </source>
</reference>
<dbReference type="Pfam" id="PF03564">
    <property type="entry name" value="DUF1759"/>
    <property type="match status" value="1"/>
</dbReference>
<feature type="non-terminal residue" evidence="1">
    <location>
        <position position="1"/>
    </location>
</feature>
<gene>
    <name evidence="1" type="ORF">ALC60_14093</name>
</gene>
<organism evidence="1 2">
    <name type="scientific">Mycetomoellerius zeteki</name>
    <dbReference type="NCBI Taxonomy" id="64791"/>
    <lineage>
        <taxon>Eukaryota</taxon>
        <taxon>Metazoa</taxon>
        <taxon>Ecdysozoa</taxon>
        <taxon>Arthropoda</taxon>
        <taxon>Hexapoda</taxon>
        <taxon>Insecta</taxon>
        <taxon>Pterygota</taxon>
        <taxon>Neoptera</taxon>
        <taxon>Endopterygota</taxon>
        <taxon>Hymenoptera</taxon>
        <taxon>Apocrita</taxon>
        <taxon>Aculeata</taxon>
        <taxon>Formicoidea</taxon>
        <taxon>Formicidae</taxon>
        <taxon>Myrmicinae</taxon>
        <taxon>Mycetomoellerius</taxon>
    </lineage>
</organism>
<keyword evidence="2" id="KW-1185">Reference proteome</keyword>
<name>A0A151WGE4_9HYME</name>
<evidence type="ECO:0000313" key="1">
    <source>
        <dbReference type="EMBL" id="KYQ46894.1"/>
    </source>
</evidence>
<dbReference type="STRING" id="64791.A0A151WGE4"/>